<keyword evidence="6 14" id="KW-0460">Magnesium</keyword>
<keyword evidence="5" id="KW-0269">Exonuclease</keyword>
<keyword evidence="3 14" id="KW-0255">Endonuclease</keyword>
<evidence type="ECO:0000256" key="11">
    <source>
        <dbReference type="ARBA" id="ARBA00023211"/>
    </source>
</evidence>
<dbReference type="InterPro" id="IPR022765">
    <property type="entry name" value="Dna2/Cas4_DUF83"/>
</dbReference>
<dbReference type="EMBL" id="AMXD01000005">
    <property type="protein sequence ID" value="ENO88440.1"/>
    <property type="molecule type" value="Genomic_DNA"/>
</dbReference>
<sequence length="573" mass="64133">MDAPQPELPLPFPAQGGDMPLLPARMVNEYQYCPRLAYLEWVQGEWSESSDTVDGRYRHRRVDRPGGNLPDADAGAEGERFHARSVTLSSERLGLIARMDLVEGDGEHATPVDYKRGKRPHVARGAYDPERVQLCVQGMILEEHGYRCDEGVLYFAESRERVAVPFDDELRTLARAAVDGLRFVAAGGQMPAPLEDSPKCPRCSLVGICLPDEVNFIRHEKIAPRPLAVARDDALPLYIQARGGKLAKRGETLEVSVDDEKVQTVRLIDVSQVVVMGNVYITTPTLQELMQREIPVSWHSYGGWFIGHTVGTGHKNVEIRTAQYRASFDERQCLHLARNLVVAKIQNCRTLLRRNWKDEEKPEDLVAALHTDVRRAEHAAGIQELLGVEGSAAARYFGSFGKLLRTTPEDGSPNAALGFDFTTRNRRPPTDPVNALLSFAYSMLARAWTTTLSAVGFDPYRGFYHQPRYGRPALALDMMEPFRPLIADSCVIQAINNGELGPGDFIRAAGSVALSADGRKRFIATFDRRLGHEITHPLFGYRISYRRLLEVQARLLARYLLGEIPDYPNFTTR</sequence>
<dbReference type="InterPro" id="IPR042211">
    <property type="entry name" value="CRISPR-assoc_Cas1_N"/>
</dbReference>
<dbReference type="PANTHER" id="PTHR34353:SF2">
    <property type="entry name" value="CRISPR-ASSOCIATED ENDONUCLEASE CAS1 1"/>
    <property type="match status" value="1"/>
</dbReference>
<dbReference type="GO" id="GO:0046872">
    <property type="term" value="F:metal ion binding"/>
    <property type="evidence" value="ECO:0007669"/>
    <property type="project" value="UniProtKB-UniRule"/>
</dbReference>
<protein>
    <recommendedName>
        <fullName evidence="14">CRISPR-associated endonuclease Cas1</fullName>
        <ecNumber evidence="14">3.1.-.-</ecNumber>
    </recommendedName>
</protein>
<dbReference type="Proteomes" id="UP000013042">
    <property type="component" value="Unassembled WGS sequence"/>
</dbReference>
<feature type="binding site" evidence="14">
    <location>
        <position position="389"/>
    </location>
    <ligand>
        <name>Mn(2+)</name>
        <dbReference type="ChEBI" id="CHEBI:29035"/>
    </ligand>
</feature>
<keyword evidence="9 14" id="KW-0051">Antiviral defense</keyword>
<dbReference type="Gene3D" id="3.100.10.20">
    <property type="entry name" value="CRISPR-associated endonuclease Cas1, N-terminal domain"/>
    <property type="match status" value="1"/>
</dbReference>
<accession>N6YAB3</accession>
<dbReference type="InterPro" id="IPR002729">
    <property type="entry name" value="CRISPR-assoc_Cas1"/>
</dbReference>
<feature type="binding site" evidence="14">
    <location>
        <position position="465"/>
    </location>
    <ligand>
        <name>Mn(2+)</name>
        <dbReference type="ChEBI" id="CHEBI:29035"/>
    </ligand>
</feature>
<comment type="similarity">
    <text evidence="14">Belongs to the CRISPR-associated endonuclease Cas1 family.</text>
</comment>
<dbReference type="PANTHER" id="PTHR34353">
    <property type="entry name" value="CRISPR-ASSOCIATED ENDONUCLEASE CAS1 1"/>
    <property type="match status" value="1"/>
</dbReference>
<evidence type="ECO:0000256" key="14">
    <source>
        <dbReference type="HAMAP-Rule" id="MF_01470"/>
    </source>
</evidence>
<evidence type="ECO:0000256" key="1">
    <source>
        <dbReference type="ARBA" id="ARBA00022722"/>
    </source>
</evidence>
<dbReference type="Pfam" id="PF01930">
    <property type="entry name" value="Cas_Cas4"/>
    <property type="match status" value="1"/>
</dbReference>
<keyword evidence="8" id="KW-0411">Iron-sulfur</keyword>
<dbReference type="GO" id="GO:0043571">
    <property type="term" value="P:maintenance of CRISPR repeat elements"/>
    <property type="evidence" value="ECO:0007669"/>
    <property type="project" value="UniProtKB-UniRule"/>
</dbReference>
<evidence type="ECO:0000256" key="3">
    <source>
        <dbReference type="ARBA" id="ARBA00022759"/>
    </source>
</evidence>
<feature type="domain" description="DUF83" evidence="16">
    <location>
        <begin position="26"/>
        <end position="210"/>
    </location>
</feature>
<keyword evidence="4 14" id="KW-0378">Hydrolase</keyword>
<dbReference type="GO" id="GO:0004527">
    <property type="term" value="F:exonuclease activity"/>
    <property type="evidence" value="ECO:0007669"/>
    <property type="project" value="UniProtKB-KW"/>
</dbReference>
<keyword evidence="7" id="KW-0408">Iron</keyword>
<evidence type="ECO:0000256" key="13">
    <source>
        <dbReference type="ARBA" id="ARBA00038592"/>
    </source>
</evidence>
<dbReference type="RefSeq" id="WP_004299008.1">
    <property type="nucleotide sequence ID" value="NZ_AMXD01000005.1"/>
</dbReference>
<dbReference type="Gene3D" id="3.90.320.10">
    <property type="match status" value="1"/>
</dbReference>
<feature type="binding site" evidence="14">
    <location>
        <position position="480"/>
    </location>
    <ligand>
        <name>Mn(2+)</name>
        <dbReference type="ChEBI" id="CHEBI:29035"/>
    </ligand>
</feature>
<evidence type="ECO:0000256" key="7">
    <source>
        <dbReference type="ARBA" id="ARBA00023004"/>
    </source>
</evidence>
<gene>
    <name evidence="14" type="primary">cas1</name>
    <name evidence="17" type="ORF">C665_02088</name>
</gene>
<evidence type="ECO:0000259" key="16">
    <source>
        <dbReference type="Pfam" id="PF01930"/>
    </source>
</evidence>
<evidence type="ECO:0000313" key="18">
    <source>
        <dbReference type="Proteomes" id="UP000013042"/>
    </source>
</evidence>
<comment type="cofactor">
    <cofactor evidence="14">
        <name>Mg(2+)</name>
        <dbReference type="ChEBI" id="CHEBI:18420"/>
    </cofactor>
    <cofactor evidence="14">
        <name>Mn(2+)</name>
        <dbReference type="ChEBI" id="CHEBI:29035"/>
    </cofactor>
</comment>
<evidence type="ECO:0000313" key="17">
    <source>
        <dbReference type="EMBL" id="ENO88440.1"/>
    </source>
</evidence>
<dbReference type="GO" id="GO:0051607">
    <property type="term" value="P:defense response to virus"/>
    <property type="evidence" value="ECO:0007669"/>
    <property type="project" value="UniProtKB-UniRule"/>
</dbReference>
<name>N6YAB3_THASP</name>
<evidence type="ECO:0000256" key="15">
    <source>
        <dbReference type="SAM" id="MobiDB-lite"/>
    </source>
</evidence>
<dbReference type="Gene3D" id="1.20.120.920">
    <property type="entry name" value="CRISPR-associated endonuclease Cas1, C-terminal domain"/>
    <property type="match status" value="1"/>
</dbReference>
<dbReference type="InterPro" id="IPR042206">
    <property type="entry name" value="CRISPR-assoc_Cas1_C"/>
</dbReference>
<evidence type="ECO:0000256" key="12">
    <source>
        <dbReference type="ARBA" id="ARBA00033996"/>
    </source>
</evidence>
<dbReference type="EC" id="3.1.-.-" evidence="14"/>
<dbReference type="AlphaFoldDB" id="N6YAB3"/>
<keyword evidence="11 14" id="KW-0464">Manganese</keyword>
<dbReference type="NCBIfam" id="TIGR00372">
    <property type="entry name" value="cas4"/>
    <property type="match status" value="1"/>
</dbReference>
<evidence type="ECO:0000256" key="10">
    <source>
        <dbReference type="ARBA" id="ARBA00023125"/>
    </source>
</evidence>
<comment type="caution">
    <text evidence="17">The sequence shown here is derived from an EMBL/GenBank/DDBJ whole genome shotgun (WGS) entry which is preliminary data.</text>
</comment>
<dbReference type="NCBIfam" id="TIGR00287">
    <property type="entry name" value="cas1"/>
    <property type="match status" value="1"/>
</dbReference>
<comment type="function">
    <text evidence="14">CRISPR (clustered regularly interspaced short palindromic repeat), is an adaptive immune system that provides protection against mobile genetic elements (viruses, transposable elements and conjugative plasmids). CRISPR clusters contain spacers, sequences complementary to antecedent mobile elements, and target invading nucleic acids. CRISPR clusters are transcribed and processed into CRISPR RNA (crRNA). Acts as a dsDNA endonuclease. Involved in the integration of spacer DNA into the CRISPR cassette.</text>
</comment>
<evidence type="ECO:0000256" key="9">
    <source>
        <dbReference type="ARBA" id="ARBA00023118"/>
    </source>
</evidence>
<keyword evidence="2 14" id="KW-0479">Metal-binding</keyword>
<dbReference type="GO" id="GO:0004519">
    <property type="term" value="F:endonuclease activity"/>
    <property type="evidence" value="ECO:0007669"/>
    <property type="project" value="UniProtKB-UniRule"/>
</dbReference>
<comment type="catalytic activity">
    <reaction evidence="12">
        <text>exonucleolytic cleavage in the 5'- to 3'-direction to yield nucleoside 3'-phosphates.</text>
        <dbReference type="EC" id="3.1.12.1"/>
    </reaction>
</comment>
<reference evidence="17 18" key="1">
    <citation type="submission" date="2012-09" db="EMBL/GenBank/DDBJ databases">
        <title>Draft Genome Sequences of 6 Strains from Genus Thauera.</title>
        <authorList>
            <person name="Liu B."/>
            <person name="Shapleigh J.P."/>
            <person name="Frostegard A.H."/>
        </authorList>
    </citation>
    <scope>NUCLEOTIDE SEQUENCE [LARGE SCALE GENOMIC DNA]</scope>
    <source>
        <strain evidence="17 18">S2</strain>
    </source>
</reference>
<proteinExistence type="inferred from homology"/>
<keyword evidence="1 14" id="KW-0540">Nuclease</keyword>
<dbReference type="GO" id="GO:0003677">
    <property type="term" value="F:DNA binding"/>
    <property type="evidence" value="ECO:0007669"/>
    <property type="project" value="UniProtKB-KW"/>
</dbReference>
<feature type="region of interest" description="Disordered" evidence="15">
    <location>
        <begin position="58"/>
        <end position="78"/>
    </location>
</feature>
<dbReference type="InterPro" id="IPR013343">
    <property type="entry name" value="CRISPR-assoc_prot_Cas4"/>
</dbReference>
<dbReference type="Pfam" id="PF01867">
    <property type="entry name" value="Cas_Cas1"/>
    <property type="match status" value="1"/>
</dbReference>
<evidence type="ECO:0000256" key="2">
    <source>
        <dbReference type="ARBA" id="ARBA00022723"/>
    </source>
</evidence>
<evidence type="ECO:0000256" key="4">
    <source>
        <dbReference type="ARBA" id="ARBA00022801"/>
    </source>
</evidence>
<dbReference type="InterPro" id="IPR050646">
    <property type="entry name" value="Cas1"/>
</dbReference>
<keyword evidence="10 14" id="KW-0238">DNA-binding</keyword>
<evidence type="ECO:0000256" key="8">
    <source>
        <dbReference type="ARBA" id="ARBA00023014"/>
    </source>
</evidence>
<comment type="subunit">
    <text evidence="13 14">Homodimer, forms a heterotetramer with a Cas2 homodimer.</text>
</comment>
<organism evidence="17 18">
    <name type="scientific">Thauera aminoaromatica S2</name>
    <dbReference type="NCBI Taxonomy" id="1234381"/>
    <lineage>
        <taxon>Bacteria</taxon>
        <taxon>Pseudomonadati</taxon>
        <taxon>Pseudomonadota</taxon>
        <taxon>Betaproteobacteria</taxon>
        <taxon>Rhodocyclales</taxon>
        <taxon>Zoogloeaceae</taxon>
        <taxon>Thauera</taxon>
    </lineage>
</organism>
<evidence type="ECO:0000256" key="5">
    <source>
        <dbReference type="ARBA" id="ARBA00022839"/>
    </source>
</evidence>
<dbReference type="GO" id="GO:0051536">
    <property type="term" value="F:iron-sulfur cluster binding"/>
    <property type="evidence" value="ECO:0007669"/>
    <property type="project" value="UniProtKB-KW"/>
</dbReference>
<evidence type="ECO:0000256" key="6">
    <source>
        <dbReference type="ARBA" id="ARBA00022842"/>
    </source>
</evidence>
<dbReference type="HAMAP" id="MF_01470">
    <property type="entry name" value="Cas1"/>
    <property type="match status" value="1"/>
</dbReference>
<dbReference type="CDD" id="cd09634">
    <property type="entry name" value="Cas1_I-II-III"/>
    <property type="match status" value="1"/>
</dbReference>
<dbReference type="InterPro" id="IPR011604">
    <property type="entry name" value="PDDEXK-like_dom_sf"/>
</dbReference>